<dbReference type="Gramene" id="PRQ31922">
    <property type="protein sequence ID" value="PRQ31922"/>
    <property type="gene ID" value="RchiOBHm_Chr5g0040741"/>
</dbReference>
<comment type="caution">
    <text evidence="1">The sequence shown here is derived from an EMBL/GenBank/DDBJ whole genome shotgun (WGS) entry which is preliminary data.</text>
</comment>
<keyword evidence="3" id="KW-1185">Reference proteome</keyword>
<evidence type="ECO:0000313" key="1">
    <source>
        <dbReference type="EMBL" id="PRQ30916.1"/>
    </source>
</evidence>
<dbReference type="AlphaFoldDB" id="A0A2P6Q9Q5"/>
<dbReference type="Gramene" id="PRQ30916">
    <property type="protein sequence ID" value="PRQ30916"/>
    <property type="gene ID" value="RchiOBHm_Chr5g0029801"/>
</dbReference>
<reference evidence="1 3" key="1">
    <citation type="journal article" date="2018" name="Nat. Genet.">
        <title>The Rosa genome provides new insights in the design of modern roses.</title>
        <authorList>
            <person name="Bendahmane M."/>
        </authorList>
    </citation>
    <scope>NUCLEOTIDE SEQUENCE [LARGE SCALE GENOMIC DNA]</scope>
    <source>
        <strain evidence="3">cv. Old Blush</strain>
    </source>
</reference>
<evidence type="ECO:0000313" key="3">
    <source>
        <dbReference type="Proteomes" id="UP000238479"/>
    </source>
</evidence>
<evidence type="ECO:0000313" key="2">
    <source>
        <dbReference type="EMBL" id="PRQ31922.1"/>
    </source>
</evidence>
<sequence>MMNKLELIGAIKKKQFILLIVAYMLLLTGVLRLQLCMTLQKCIQGNFGG</sequence>
<dbReference type="EMBL" id="PDCK01000043">
    <property type="protein sequence ID" value="PRQ30916.1"/>
    <property type="molecule type" value="Genomic_DNA"/>
</dbReference>
<dbReference type="Proteomes" id="UP000238479">
    <property type="component" value="Chromosome 5"/>
</dbReference>
<proteinExistence type="predicted"/>
<protein>
    <submittedName>
        <fullName evidence="1">Uncharacterized protein</fullName>
    </submittedName>
</protein>
<gene>
    <name evidence="1" type="ORF">RchiOBHm_Chr5g0029801</name>
    <name evidence="2" type="ORF">RchiOBHm_Chr5g0040741</name>
</gene>
<organism evidence="1 3">
    <name type="scientific">Rosa chinensis</name>
    <name type="common">China rose</name>
    <dbReference type="NCBI Taxonomy" id="74649"/>
    <lineage>
        <taxon>Eukaryota</taxon>
        <taxon>Viridiplantae</taxon>
        <taxon>Streptophyta</taxon>
        <taxon>Embryophyta</taxon>
        <taxon>Tracheophyta</taxon>
        <taxon>Spermatophyta</taxon>
        <taxon>Magnoliopsida</taxon>
        <taxon>eudicotyledons</taxon>
        <taxon>Gunneridae</taxon>
        <taxon>Pentapetalae</taxon>
        <taxon>rosids</taxon>
        <taxon>fabids</taxon>
        <taxon>Rosales</taxon>
        <taxon>Rosaceae</taxon>
        <taxon>Rosoideae</taxon>
        <taxon>Rosoideae incertae sedis</taxon>
        <taxon>Rosa</taxon>
    </lineage>
</organism>
<dbReference type="EMBL" id="PDCK01000043">
    <property type="protein sequence ID" value="PRQ31922.1"/>
    <property type="molecule type" value="Genomic_DNA"/>
</dbReference>
<name>A0A2P6Q9Q5_ROSCH</name>
<accession>A0A2P6Q9Q5</accession>